<dbReference type="InterPro" id="IPR011146">
    <property type="entry name" value="HIT-like"/>
</dbReference>
<evidence type="ECO:0000313" key="5">
    <source>
        <dbReference type="Proteomes" id="UP000229901"/>
    </source>
</evidence>
<comment type="caution">
    <text evidence="2">Lacks conserved residue(s) required for the propagation of feature annotation.</text>
</comment>
<evidence type="ECO:0000256" key="1">
    <source>
        <dbReference type="PIRSR" id="PIRSR601310-1"/>
    </source>
</evidence>
<organism evidence="4 5">
    <name type="scientific">Candidatus Falkowbacteria bacterium CG10_big_fil_rev_8_21_14_0_10_39_11</name>
    <dbReference type="NCBI Taxonomy" id="1974565"/>
    <lineage>
        <taxon>Bacteria</taxon>
        <taxon>Candidatus Falkowiibacteriota</taxon>
    </lineage>
</organism>
<dbReference type="GO" id="GO:0003824">
    <property type="term" value="F:catalytic activity"/>
    <property type="evidence" value="ECO:0007669"/>
    <property type="project" value="InterPro"/>
</dbReference>
<proteinExistence type="predicted"/>
<feature type="domain" description="HIT" evidence="3">
    <location>
        <begin position="5"/>
        <end position="105"/>
    </location>
</feature>
<accession>A0A2H0V8M7</accession>
<dbReference type="Pfam" id="PF01230">
    <property type="entry name" value="HIT"/>
    <property type="match status" value="1"/>
</dbReference>
<reference evidence="5" key="1">
    <citation type="submission" date="2017-09" db="EMBL/GenBank/DDBJ databases">
        <title>Depth-based differentiation of microbial function through sediment-hosted aquifers and enrichment of novel symbionts in the deep terrestrial subsurface.</title>
        <authorList>
            <person name="Probst A.J."/>
            <person name="Ladd B."/>
            <person name="Jarett J.K."/>
            <person name="Geller-Mcgrath D.E."/>
            <person name="Sieber C.M.K."/>
            <person name="Emerson J.B."/>
            <person name="Anantharaman K."/>
            <person name="Thomas B.C."/>
            <person name="Malmstrom R."/>
            <person name="Stieglmeier M."/>
            <person name="Klingl A."/>
            <person name="Woyke T."/>
            <person name="Ryan C.M."/>
            <person name="Banfield J.F."/>
        </authorList>
    </citation>
    <scope>NUCLEOTIDE SEQUENCE [LARGE SCALE GENOMIC DNA]</scope>
</reference>
<dbReference type="InterPro" id="IPR036265">
    <property type="entry name" value="HIT-like_sf"/>
</dbReference>
<feature type="active site" description="Tele-AMP-histidine intermediate" evidence="1">
    <location>
        <position position="92"/>
    </location>
</feature>
<sequence length="132" mass="15179">MTDCIFCKIIAGEIPSYKVYEDDEFLGFLDIQPRNKGHVLVIPKKHVRWVWDVENIEGYFAAVKKIANAQRKAFDTKWVVSMVFGEEVPHAHVWLVPRFANDGHGGSIDLKNFKEFSSEQMSEFAQSIKSNM</sequence>
<name>A0A2H0V8M7_9BACT</name>
<dbReference type="Gene3D" id="3.30.428.10">
    <property type="entry name" value="HIT-like"/>
    <property type="match status" value="1"/>
</dbReference>
<dbReference type="Proteomes" id="UP000229901">
    <property type="component" value="Unassembled WGS sequence"/>
</dbReference>
<comment type="caution">
    <text evidence="4">The sequence shown here is derived from an EMBL/GenBank/DDBJ whole genome shotgun (WGS) entry which is preliminary data.</text>
</comment>
<dbReference type="AlphaFoldDB" id="A0A2H0V8M7"/>
<evidence type="ECO:0000313" key="4">
    <source>
        <dbReference type="EMBL" id="PIR94680.1"/>
    </source>
</evidence>
<dbReference type="EMBL" id="PFAP01000001">
    <property type="protein sequence ID" value="PIR94680.1"/>
    <property type="molecule type" value="Genomic_DNA"/>
</dbReference>
<gene>
    <name evidence="4" type="ORF">COT97_00265</name>
</gene>
<dbReference type="PRINTS" id="PR00332">
    <property type="entry name" value="HISTRIAD"/>
</dbReference>
<protein>
    <submittedName>
        <fullName evidence="4">HIT family protein</fullName>
    </submittedName>
</protein>
<dbReference type="PANTHER" id="PTHR46648">
    <property type="entry name" value="HIT FAMILY PROTEIN 1"/>
    <property type="match status" value="1"/>
</dbReference>
<evidence type="ECO:0000259" key="3">
    <source>
        <dbReference type="PROSITE" id="PS51084"/>
    </source>
</evidence>
<dbReference type="PANTHER" id="PTHR46648:SF1">
    <property type="entry name" value="ADENOSINE 5'-MONOPHOSPHORAMIDASE HNT1"/>
    <property type="match status" value="1"/>
</dbReference>
<evidence type="ECO:0000256" key="2">
    <source>
        <dbReference type="PROSITE-ProRule" id="PRU00464"/>
    </source>
</evidence>
<dbReference type="SUPFAM" id="SSF54197">
    <property type="entry name" value="HIT-like"/>
    <property type="match status" value="1"/>
</dbReference>
<dbReference type="GO" id="GO:0009117">
    <property type="term" value="P:nucleotide metabolic process"/>
    <property type="evidence" value="ECO:0007669"/>
    <property type="project" value="TreeGrafter"/>
</dbReference>
<dbReference type="PROSITE" id="PS51084">
    <property type="entry name" value="HIT_2"/>
    <property type="match status" value="1"/>
</dbReference>
<dbReference type="InterPro" id="IPR001310">
    <property type="entry name" value="Histidine_triad_HIT"/>
</dbReference>